<evidence type="ECO:0000313" key="1">
    <source>
        <dbReference type="EMBL" id="JAD59152.1"/>
    </source>
</evidence>
<reference evidence="1" key="2">
    <citation type="journal article" date="2015" name="Data Brief">
        <title>Shoot transcriptome of the giant reed, Arundo donax.</title>
        <authorList>
            <person name="Barrero R.A."/>
            <person name="Guerrero F.D."/>
            <person name="Moolhuijzen P."/>
            <person name="Goolsby J.A."/>
            <person name="Tidwell J."/>
            <person name="Bellgard S.E."/>
            <person name="Bellgard M.I."/>
        </authorList>
    </citation>
    <scope>NUCLEOTIDE SEQUENCE</scope>
    <source>
        <tissue evidence="1">Shoot tissue taken approximately 20 cm above the soil surface</tissue>
    </source>
</reference>
<name>A0A0A9QC93_ARUDO</name>
<proteinExistence type="predicted"/>
<dbReference type="EMBL" id="GBRH01238743">
    <property type="protein sequence ID" value="JAD59152.1"/>
    <property type="molecule type" value="Transcribed_RNA"/>
</dbReference>
<protein>
    <submittedName>
        <fullName evidence="1">Uncharacterized protein</fullName>
    </submittedName>
</protein>
<accession>A0A0A9QC93</accession>
<sequence length="44" mass="4774">MHGPHGSDPSISPPPFFSFIFSLLPLGGGELGALRLDLRPTWRV</sequence>
<reference evidence="1" key="1">
    <citation type="submission" date="2014-09" db="EMBL/GenBank/DDBJ databases">
        <authorList>
            <person name="Magalhaes I.L.F."/>
            <person name="Oliveira U."/>
            <person name="Santos F.R."/>
            <person name="Vidigal T.H.D.A."/>
            <person name="Brescovit A.D."/>
            <person name="Santos A.J."/>
        </authorList>
    </citation>
    <scope>NUCLEOTIDE SEQUENCE</scope>
    <source>
        <tissue evidence="1">Shoot tissue taken approximately 20 cm above the soil surface</tissue>
    </source>
</reference>
<dbReference type="AlphaFoldDB" id="A0A0A9QC93"/>
<organism evidence="1">
    <name type="scientific">Arundo donax</name>
    <name type="common">Giant reed</name>
    <name type="synonym">Donax arundinaceus</name>
    <dbReference type="NCBI Taxonomy" id="35708"/>
    <lineage>
        <taxon>Eukaryota</taxon>
        <taxon>Viridiplantae</taxon>
        <taxon>Streptophyta</taxon>
        <taxon>Embryophyta</taxon>
        <taxon>Tracheophyta</taxon>
        <taxon>Spermatophyta</taxon>
        <taxon>Magnoliopsida</taxon>
        <taxon>Liliopsida</taxon>
        <taxon>Poales</taxon>
        <taxon>Poaceae</taxon>
        <taxon>PACMAD clade</taxon>
        <taxon>Arundinoideae</taxon>
        <taxon>Arundineae</taxon>
        <taxon>Arundo</taxon>
    </lineage>
</organism>